<name>A0A158CQ82_9BURK</name>
<dbReference type="STRING" id="1777141.AWB80_05651"/>
<protein>
    <submittedName>
        <fullName evidence="2">NUDIX hydrolase</fullName>
    </submittedName>
</protein>
<gene>
    <name evidence="2" type="ORF">AWB80_05651</name>
</gene>
<dbReference type="AlphaFoldDB" id="A0A158CQ82"/>
<dbReference type="EMBL" id="FCOE02000024">
    <property type="protein sequence ID" value="SAK84524.1"/>
    <property type="molecule type" value="Genomic_DNA"/>
</dbReference>
<dbReference type="InterPro" id="IPR015797">
    <property type="entry name" value="NUDIX_hydrolase-like_dom_sf"/>
</dbReference>
<dbReference type="InterPro" id="IPR000086">
    <property type="entry name" value="NUDIX_hydrolase_dom"/>
</dbReference>
<organism evidence="2 3">
    <name type="scientific">Caballeronia pedi</name>
    <dbReference type="NCBI Taxonomy" id="1777141"/>
    <lineage>
        <taxon>Bacteria</taxon>
        <taxon>Pseudomonadati</taxon>
        <taxon>Pseudomonadota</taxon>
        <taxon>Betaproteobacteria</taxon>
        <taxon>Burkholderiales</taxon>
        <taxon>Burkholderiaceae</taxon>
        <taxon>Caballeronia</taxon>
    </lineage>
</organism>
<dbReference type="Gene3D" id="3.90.79.10">
    <property type="entry name" value="Nucleoside Triphosphate Pyrophosphohydrolase"/>
    <property type="match status" value="1"/>
</dbReference>
<evidence type="ECO:0000259" key="1">
    <source>
        <dbReference type="Pfam" id="PF00293"/>
    </source>
</evidence>
<evidence type="ECO:0000313" key="2">
    <source>
        <dbReference type="EMBL" id="SAK84524.1"/>
    </source>
</evidence>
<dbReference type="Pfam" id="PF00293">
    <property type="entry name" value="NUDIX"/>
    <property type="match status" value="1"/>
</dbReference>
<proteinExistence type="predicted"/>
<evidence type="ECO:0000313" key="3">
    <source>
        <dbReference type="Proteomes" id="UP000054911"/>
    </source>
</evidence>
<sequence>MPEAALRELKEETRLLGKSAKFLFQHRGRQKHHHVFFCDVPKSAKPRASNEIVRCRWVHVADIQRIATSAPTKTIVKALNGKR</sequence>
<keyword evidence="3" id="KW-1185">Reference proteome</keyword>
<dbReference type="GO" id="GO:0016787">
    <property type="term" value="F:hydrolase activity"/>
    <property type="evidence" value="ECO:0007669"/>
    <property type="project" value="UniProtKB-KW"/>
</dbReference>
<dbReference type="Proteomes" id="UP000054911">
    <property type="component" value="Unassembled WGS sequence"/>
</dbReference>
<accession>A0A158CQ82</accession>
<keyword evidence="2" id="KW-0378">Hydrolase</keyword>
<comment type="caution">
    <text evidence="2">The sequence shown here is derived from an EMBL/GenBank/DDBJ whole genome shotgun (WGS) entry which is preliminary data.</text>
</comment>
<reference evidence="2" key="1">
    <citation type="submission" date="2016-01" db="EMBL/GenBank/DDBJ databases">
        <authorList>
            <person name="Peeters C."/>
        </authorList>
    </citation>
    <scope>NUCLEOTIDE SEQUENCE [LARGE SCALE GENOMIC DNA]</scope>
    <source>
        <strain evidence="2">LMG 29323</strain>
    </source>
</reference>
<feature type="domain" description="Nudix hydrolase" evidence="1">
    <location>
        <begin position="3"/>
        <end position="72"/>
    </location>
</feature>
<dbReference type="SUPFAM" id="SSF55811">
    <property type="entry name" value="Nudix"/>
    <property type="match status" value="1"/>
</dbReference>